<dbReference type="Gene3D" id="2.130.10.10">
    <property type="entry name" value="YVTN repeat-like/Quinoprotein amine dehydrogenase"/>
    <property type="match status" value="1"/>
</dbReference>
<feature type="repeat" description="WD" evidence="1">
    <location>
        <begin position="17"/>
        <end position="44"/>
    </location>
</feature>
<evidence type="ECO:0000313" key="3">
    <source>
        <dbReference type="Proteomes" id="UP000236370"/>
    </source>
</evidence>
<protein>
    <submittedName>
        <fullName evidence="2">TBC1D31 isoform 1</fullName>
    </submittedName>
</protein>
<proteinExistence type="predicted"/>
<gene>
    <name evidence="2" type="ORF">CK820_G0002233</name>
</gene>
<accession>A0A2J8PNI7</accession>
<sequence>MFLTYMETVTKELVSWMRGHESSVFSISVHASGKYAITTSSDTA</sequence>
<comment type="caution">
    <text evidence="2">The sequence shown here is derived from an EMBL/GenBank/DDBJ whole genome shotgun (WGS) entry which is preliminary data.</text>
</comment>
<dbReference type="InterPro" id="IPR015943">
    <property type="entry name" value="WD40/YVTN_repeat-like_dom_sf"/>
</dbReference>
<dbReference type="AlphaFoldDB" id="A0A2J8PNI7"/>
<organism evidence="2 3">
    <name type="scientific">Pan troglodytes</name>
    <name type="common">Chimpanzee</name>
    <dbReference type="NCBI Taxonomy" id="9598"/>
    <lineage>
        <taxon>Eukaryota</taxon>
        <taxon>Metazoa</taxon>
        <taxon>Chordata</taxon>
        <taxon>Craniata</taxon>
        <taxon>Vertebrata</taxon>
        <taxon>Euteleostomi</taxon>
        <taxon>Mammalia</taxon>
        <taxon>Eutheria</taxon>
        <taxon>Euarchontoglires</taxon>
        <taxon>Primates</taxon>
        <taxon>Haplorrhini</taxon>
        <taxon>Catarrhini</taxon>
        <taxon>Hominidae</taxon>
        <taxon>Pan</taxon>
    </lineage>
</organism>
<feature type="non-terminal residue" evidence="2">
    <location>
        <position position="44"/>
    </location>
</feature>
<evidence type="ECO:0000256" key="1">
    <source>
        <dbReference type="PROSITE-ProRule" id="PRU00221"/>
    </source>
</evidence>
<dbReference type="InterPro" id="IPR001680">
    <property type="entry name" value="WD40_rpt"/>
</dbReference>
<keyword evidence="1" id="KW-0853">WD repeat</keyword>
<dbReference type="SMR" id="A0A2J8PNI7"/>
<name>A0A2J8PNI7_PANTR</name>
<dbReference type="EMBL" id="NBAG03000213">
    <property type="protein sequence ID" value="PNI85579.1"/>
    <property type="molecule type" value="Genomic_DNA"/>
</dbReference>
<dbReference type="PROSITE" id="PS50082">
    <property type="entry name" value="WD_REPEATS_2"/>
    <property type="match status" value="1"/>
</dbReference>
<evidence type="ECO:0000313" key="2">
    <source>
        <dbReference type="EMBL" id="PNI85579.1"/>
    </source>
</evidence>
<reference evidence="2 3" key="1">
    <citation type="submission" date="2017-12" db="EMBL/GenBank/DDBJ databases">
        <title>High-resolution comparative analysis of great ape genomes.</title>
        <authorList>
            <person name="Pollen A."/>
            <person name="Hastie A."/>
            <person name="Hormozdiari F."/>
            <person name="Dougherty M."/>
            <person name="Liu R."/>
            <person name="Chaisson M."/>
            <person name="Hoppe E."/>
            <person name="Hill C."/>
            <person name="Pang A."/>
            <person name="Hillier L."/>
            <person name="Baker C."/>
            <person name="Armstrong J."/>
            <person name="Shendure J."/>
            <person name="Paten B."/>
            <person name="Wilson R."/>
            <person name="Chao H."/>
            <person name="Schneider V."/>
            <person name="Ventura M."/>
            <person name="Kronenberg Z."/>
            <person name="Murali S."/>
            <person name="Gordon D."/>
            <person name="Cantsilieris S."/>
            <person name="Munson K."/>
            <person name="Nelson B."/>
            <person name="Raja A."/>
            <person name="Underwood J."/>
            <person name="Diekhans M."/>
            <person name="Fiddes I."/>
            <person name="Haussler D."/>
            <person name="Eichler E."/>
        </authorList>
    </citation>
    <scope>NUCLEOTIDE SEQUENCE [LARGE SCALE GENOMIC DNA]</scope>
    <source>
        <strain evidence="2">Yerkes chimp pedigree #C0471</strain>
    </source>
</reference>
<dbReference type="Proteomes" id="UP000236370">
    <property type="component" value="Unassembled WGS sequence"/>
</dbReference>
<dbReference type="PROSITE" id="PS50294">
    <property type="entry name" value="WD_REPEATS_REGION"/>
    <property type="match status" value="1"/>
</dbReference>